<dbReference type="EMBL" id="JANFPJ010000078">
    <property type="protein sequence ID" value="MDT7527001.1"/>
    <property type="molecule type" value="Genomic_DNA"/>
</dbReference>
<accession>A0ABU3L0Q3</accession>
<keyword evidence="1" id="KW-0732">Signal</keyword>
<sequence length="161" mass="18453">MYRNRLLLSFGLLVMFCIVQAVAAFWTSGIAAYHVERGRVSNQMLAEFIALGADKQRLKVWLAQYLLTNDAPLSERDRLLVQMEHILSNLQSLLVNDQLLSDDEQGYQEVNRQIRALSILETNIFALKRSLLDKESITLSEAEIWRLLIQTFDKLGLVDLS</sequence>
<feature type="signal peptide" evidence="1">
    <location>
        <begin position="1"/>
        <end position="23"/>
    </location>
</feature>
<reference evidence="2 3" key="1">
    <citation type="submission" date="2022-07" db="EMBL/GenBank/DDBJ databases">
        <title>Pseudidiomarina sp. nov, a marine bacterium isolated from Pacific Ocean.</title>
        <authorList>
            <person name="Wang Y."/>
        </authorList>
    </citation>
    <scope>NUCLEOTIDE SEQUENCE [LARGE SCALE GENOMIC DNA]</scope>
    <source>
        <strain evidence="2 3">GXY010</strain>
    </source>
</reference>
<name>A0ABU3L0Q3_9GAMM</name>
<organism evidence="2 3">
    <name type="scientific">Pseudidiomarina fusca</name>
    <dbReference type="NCBI Taxonomy" id="2965078"/>
    <lineage>
        <taxon>Bacteria</taxon>
        <taxon>Pseudomonadati</taxon>
        <taxon>Pseudomonadota</taxon>
        <taxon>Gammaproteobacteria</taxon>
        <taxon>Alteromonadales</taxon>
        <taxon>Idiomarinaceae</taxon>
        <taxon>Pseudidiomarina</taxon>
    </lineage>
</organism>
<evidence type="ECO:0000256" key="1">
    <source>
        <dbReference type="SAM" id="SignalP"/>
    </source>
</evidence>
<evidence type="ECO:0000313" key="2">
    <source>
        <dbReference type="EMBL" id="MDT7527001.1"/>
    </source>
</evidence>
<evidence type="ECO:0000313" key="3">
    <source>
        <dbReference type="Proteomes" id="UP001305027"/>
    </source>
</evidence>
<comment type="caution">
    <text evidence="2">The sequence shown here is derived from an EMBL/GenBank/DDBJ whole genome shotgun (WGS) entry which is preliminary data.</text>
</comment>
<dbReference type="Proteomes" id="UP001305027">
    <property type="component" value="Unassembled WGS sequence"/>
</dbReference>
<dbReference type="RefSeq" id="WP_313933501.1">
    <property type="nucleotide sequence ID" value="NZ_JANFPJ010000078.1"/>
</dbReference>
<gene>
    <name evidence="2" type="ORF">NOG12_13085</name>
</gene>
<feature type="chain" id="PRO_5046039829" evidence="1">
    <location>
        <begin position="24"/>
        <end position="161"/>
    </location>
</feature>
<proteinExistence type="predicted"/>
<keyword evidence="3" id="KW-1185">Reference proteome</keyword>
<protein>
    <submittedName>
        <fullName evidence="2">Uncharacterized protein</fullName>
    </submittedName>
</protein>